<keyword evidence="3 7" id="KW-0732">Signal</keyword>
<dbReference type="InterPro" id="IPR051470">
    <property type="entry name" value="Thiol:disulfide_interchange"/>
</dbReference>
<feature type="signal peptide" evidence="7">
    <location>
        <begin position="1"/>
        <end position="31"/>
    </location>
</feature>
<dbReference type="SUPFAM" id="SSF52833">
    <property type="entry name" value="Thioredoxin-like"/>
    <property type="match status" value="1"/>
</dbReference>
<evidence type="ECO:0000256" key="3">
    <source>
        <dbReference type="ARBA" id="ARBA00022729"/>
    </source>
</evidence>
<reference evidence="10 11" key="1">
    <citation type="submission" date="2024-04" db="EMBL/GenBank/DDBJ databases">
        <title>Novel species of the genus Ideonella isolated from streams.</title>
        <authorList>
            <person name="Lu H."/>
        </authorList>
    </citation>
    <scope>NUCLEOTIDE SEQUENCE [LARGE SCALE GENOMIC DNA]</scope>
    <source>
        <strain evidence="10 11">LYT19W</strain>
    </source>
</reference>
<evidence type="ECO:0000256" key="7">
    <source>
        <dbReference type="RuleBase" id="RU364038"/>
    </source>
</evidence>
<dbReference type="InterPro" id="IPR012336">
    <property type="entry name" value="Thioredoxin-like_fold"/>
</dbReference>
<evidence type="ECO:0000256" key="6">
    <source>
        <dbReference type="ARBA" id="ARBA00023284"/>
    </source>
</evidence>
<evidence type="ECO:0000256" key="1">
    <source>
        <dbReference type="ARBA" id="ARBA00004418"/>
    </source>
</evidence>
<dbReference type="PANTHER" id="PTHR35272:SF3">
    <property type="entry name" value="THIOL:DISULFIDE INTERCHANGE PROTEIN DSBC"/>
    <property type="match status" value="1"/>
</dbReference>
<accession>A0ABU9BZI6</accession>
<dbReference type="InterPro" id="IPR018950">
    <property type="entry name" value="DiS-bond_isomerase_DsbC/G_N"/>
</dbReference>
<proteinExistence type="inferred from homology"/>
<dbReference type="InterPro" id="IPR036249">
    <property type="entry name" value="Thioredoxin-like_sf"/>
</dbReference>
<feature type="chain" id="PRO_5045008030" description="Thiol:disulfide interchange protein" evidence="7">
    <location>
        <begin position="32"/>
        <end position="249"/>
    </location>
</feature>
<keyword evidence="4 7" id="KW-0574">Periplasm</keyword>
<evidence type="ECO:0000313" key="10">
    <source>
        <dbReference type="EMBL" id="MEK8044995.1"/>
    </source>
</evidence>
<evidence type="ECO:0000256" key="5">
    <source>
        <dbReference type="ARBA" id="ARBA00023157"/>
    </source>
</evidence>
<name>A0ABU9BZI6_9BURK</name>
<dbReference type="CDD" id="cd03020">
    <property type="entry name" value="DsbA_DsbC_DsbG"/>
    <property type="match status" value="1"/>
</dbReference>
<comment type="caution">
    <text evidence="10">The sequence shown here is derived from an EMBL/GenBank/DDBJ whole genome shotgun (WGS) entry which is preliminary data.</text>
</comment>
<evidence type="ECO:0000256" key="2">
    <source>
        <dbReference type="ARBA" id="ARBA00009813"/>
    </source>
</evidence>
<organism evidence="10 11">
    <name type="scientific">Ideonella margarita</name>
    <dbReference type="NCBI Taxonomy" id="2984191"/>
    <lineage>
        <taxon>Bacteria</taxon>
        <taxon>Pseudomonadati</taxon>
        <taxon>Pseudomonadota</taxon>
        <taxon>Betaproteobacteria</taxon>
        <taxon>Burkholderiales</taxon>
        <taxon>Sphaerotilaceae</taxon>
        <taxon>Ideonella</taxon>
    </lineage>
</organism>
<sequence length="249" mass="27439">MLSHHLRRPSGLHRAFLLSLTAAALTSPAWADEAAIRKTLADRMPSLPKIDEISKTPVAGLYEVRMGAELLYTDETGNFLIDGSIFDTKARVNLTQARVEKLTAIDFANLPLKDAMVMKQGNGSRKMAVFADPNCGYCKRLEKDLLTLKDVTIYTFVLPILGGDSALKSRNIVCAKEPMKTWRSWMIDGAVPARSAEGCDATALERNQEFARKYKINGTPALVFEDGTRAPGAWPADRIEKQLVAARKS</sequence>
<keyword evidence="6 7" id="KW-0676">Redox-active center</keyword>
<comment type="function">
    <text evidence="7">Required for disulfide bond formation in some periplasmic proteins. Acts by transferring its disulfide bond to other proteins and is reduced in the process.</text>
</comment>
<dbReference type="RefSeq" id="WP_341397148.1">
    <property type="nucleotide sequence ID" value="NZ_JBBUTI010000001.1"/>
</dbReference>
<dbReference type="InterPro" id="IPR009094">
    <property type="entry name" value="DiS-bond_isomerase_DsbC/G_N_sf"/>
</dbReference>
<feature type="domain" description="Disulphide bond isomerase DsbC/G N-terminal" evidence="8">
    <location>
        <begin position="29"/>
        <end position="96"/>
    </location>
</feature>
<evidence type="ECO:0000313" key="11">
    <source>
        <dbReference type="Proteomes" id="UP001379945"/>
    </source>
</evidence>
<feature type="domain" description="Thioredoxin-like fold" evidence="9">
    <location>
        <begin position="120"/>
        <end position="243"/>
    </location>
</feature>
<evidence type="ECO:0000256" key="4">
    <source>
        <dbReference type="ARBA" id="ARBA00022764"/>
    </source>
</evidence>
<dbReference type="EMBL" id="JBBUTI010000001">
    <property type="protein sequence ID" value="MEK8044995.1"/>
    <property type="molecule type" value="Genomic_DNA"/>
</dbReference>
<keyword evidence="11" id="KW-1185">Reference proteome</keyword>
<dbReference type="Gene3D" id="3.40.30.10">
    <property type="entry name" value="Glutaredoxin"/>
    <property type="match status" value="1"/>
</dbReference>
<keyword evidence="5" id="KW-1015">Disulfide bond</keyword>
<dbReference type="Gene3D" id="3.10.450.70">
    <property type="entry name" value="Disulphide bond isomerase, DsbC/G, N-terminal"/>
    <property type="match status" value="1"/>
</dbReference>
<dbReference type="Pfam" id="PF10411">
    <property type="entry name" value="DsbC_N"/>
    <property type="match status" value="1"/>
</dbReference>
<dbReference type="PANTHER" id="PTHR35272">
    <property type="entry name" value="THIOL:DISULFIDE INTERCHANGE PROTEIN DSBC-RELATED"/>
    <property type="match status" value="1"/>
</dbReference>
<dbReference type="Pfam" id="PF13098">
    <property type="entry name" value="Thioredoxin_2"/>
    <property type="match status" value="1"/>
</dbReference>
<dbReference type="Proteomes" id="UP001379945">
    <property type="component" value="Unassembled WGS sequence"/>
</dbReference>
<evidence type="ECO:0000259" key="8">
    <source>
        <dbReference type="Pfam" id="PF10411"/>
    </source>
</evidence>
<evidence type="ECO:0000259" key="9">
    <source>
        <dbReference type="Pfam" id="PF13098"/>
    </source>
</evidence>
<protein>
    <recommendedName>
        <fullName evidence="7">Thiol:disulfide interchange protein</fullName>
    </recommendedName>
</protein>
<comment type="subcellular location">
    <subcellularLocation>
        <location evidence="1 7">Periplasm</location>
    </subcellularLocation>
</comment>
<dbReference type="SUPFAM" id="SSF54423">
    <property type="entry name" value="DsbC/DsbG N-terminal domain-like"/>
    <property type="match status" value="1"/>
</dbReference>
<dbReference type="InterPro" id="IPR033954">
    <property type="entry name" value="DiS-bond_Isoase_DsbC/G"/>
</dbReference>
<comment type="similarity">
    <text evidence="2 7">Belongs to the thioredoxin family. DsbC subfamily.</text>
</comment>
<gene>
    <name evidence="10" type="ORF">AACH00_01395</name>
</gene>